<dbReference type="EMBL" id="JZCR01000006">
    <property type="protein sequence ID" value="KJW13305.1"/>
    <property type="molecule type" value="Genomic_DNA"/>
</dbReference>
<organism evidence="7 8">
    <name type="scientific">Levilactobacillus spicheri</name>
    <dbReference type="NCBI Taxonomy" id="216463"/>
    <lineage>
        <taxon>Bacteria</taxon>
        <taxon>Bacillati</taxon>
        <taxon>Bacillota</taxon>
        <taxon>Bacilli</taxon>
        <taxon>Lactobacillales</taxon>
        <taxon>Lactobacillaceae</taxon>
        <taxon>Levilactobacillus</taxon>
    </lineage>
</organism>
<feature type="domain" description="MucBP" evidence="6">
    <location>
        <begin position="542"/>
        <end position="604"/>
    </location>
</feature>
<dbReference type="PROSITE" id="PS51450">
    <property type="entry name" value="LRR"/>
    <property type="match status" value="1"/>
</dbReference>
<keyword evidence="2 5" id="KW-0732">Signal</keyword>
<dbReference type="InterPro" id="IPR009459">
    <property type="entry name" value="MucBP_dom"/>
</dbReference>
<evidence type="ECO:0000313" key="7">
    <source>
        <dbReference type="EMBL" id="KJW13305.1"/>
    </source>
</evidence>
<feature type="region of interest" description="Disordered" evidence="4">
    <location>
        <begin position="677"/>
        <end position="759"/>
    </location>
</feature>
<feature type="compositionally biased region" description="Low complexity" evidence="4">
    <location>
        <begin position="92"/>
        <end position="118"/>
    </location>
</feature>
<dbReference type="Gene3D" id="3.80.10.10">
    <property type="entry name" value="Ribonuclease Inhibitor"/>
    <property type="match status" value="1"/>
</dbReference>
<evidence type="ECO:0000256" key="2">
    <source>
        <dbReference type="ARBA" id="ARBA00022729"/>
    </source>
</evidence>
<proteinExistence type="predicted"/>
<dbReference type="InterPro" id="IPR050836">
    <property type="entry name" value="SDS22/Internalin_LRR"/>
</dbReference>
<dbReference type="Gene3D" id="3.10.20.320">
    <property type="entry name" value="Putative peptidoglycan bound protein (lpxtg motif)"/>
    <property type="match status" value="3"/>
</dbReference>
<dbReference type="InterPro" id="IPR022263">
    <property type="entry name" value="KxYKxGKxW"/>
</dbReference>
<dbReference type="SUPFAM" id="SSF52058">
    <property type="entry name" value="L domain-like"/>
    <property type="match status" value="1"/>
</dbReference>
<accession>A0A0F3RTU6</accession>
<feature type="compositionally biased region" description="Basic and acidic residues" evidence="4">
    <location>
        <begin position="119"/>
        <end position="133"/>
    </location>
</feature>
<feature type="chain" id="PRO_5002466199" description="MucBP domain-containing protein" evidence="5">
    <location>
        <begin position="42"/>
        <end position="828"/>
    </location>
</feature>
<feature type="signal peptide" evidence="5">
    <location>
        <begin position="1"/>
        <end position="41"/>
    </location>
</feature>
<dbReference type="PATRIC" id="fig|216463.3.peg.2252"/>
<dbReference type="PANTHER" id="PTHR46652:SF3">
    <property type="entry name" value="LEUCINE-RICH REPEAT-CONTAINING PROTEIN 9"/>
    <property type="match status" value="1"/>
</dbReference>
<dbReference type="NCBIfam" id="TIGR01167">
    <property type="entry name" value="LPXTG_anchor"/>
    <property type="match status" value="1"/>
</dbReference>
<feature type="compositionally biased region" description="Polar residues" evidence="4">
    <location>
        <begin position="148"/>
        <end position="162"/>
    </location>
</feature>
<keyword evidence="3" id="KW-0677">Repeat</keyword>
<evidence type="ECO:0000256" key="5">
    <source>
        <dbReference type="SAM" id="SignalP"/>
    </source>
</evidence>
<feature type="domain" description="MucBP" evidence="6">
    <location>
        <begin position="610"/>
        <end position="672"/>
    </location>
</feature>
<protein>
    <recommendedName>
        <fullName evidence="6">MucBP domain-containing protein</fullName>
    </recommendedName>
</protein>
<evidence type="ECO:0000256" key="4">
    <source>
        <dbReference type="SAM" id="MobiDB-lite"/>
    </source>
</evidence>
<dbReference type="Pfam" id="PF06458">
    <property type="entry name" value="MucBP"/>
    <property type="match status" value="3"/>
</dbReference>
<comment type="caution">
    <text evidence="7">The sequence shown here is derived from an EMBL/GenBank/DDBJ whole genome shotgun (WGS) entry which is preliminary data.</text>
</comment>
<evidence type="ECO:0000259" key="6">
    <source>
        <dbReference type="Pfam" id="PF06458"/>
    </source>
</evidence>
<gene>
    <name evidence="7" type="ORF">VC81_02215</name>
</gene>
<reference evidence="7 8" key="1">
    <citation type="submission" date="2015-03" db="EMBL/GenBank/DDBJ databases">
        <authorList>
            <person name="Zheng J."/>
            <person name="Ganezle M."/>
        </authorList>
    </citation>
    <scope>NUCLEOTIDE SEQUENCE [LARGE SCALE GENOMIC DNA]</scope>
    <source>
        <strain evidence="7 8">LP38</strain>
    </source>
</reference>
<dbReference type="InterPro" id="IPR032675">
    <property type="entry name" value="LRR_dom_sf"/>
</dbReference>
<dbReference type="RefSeq" id="WP_045806531.1">
    <property type="nucleotide sequence ID" value="NZ_JZCR01000006.1"/>
</dbReference>
<feature type="compositionally biased region" description="Low complexity" evidence="4">
    <location>
        <begin position="684"/>
        <end position="714"/>
    </location>
</feature>
<dbReference type="PANTHER" id="PTHR46652">
    <property type="entry name" value="LEUCINE-RICH REPEAT AND IQ DOMAIN-CONTAINING PROTEIN 1-RELATED"/>
    <property type="match status" value="1"/>
</dbReference>
<dbReference type="NCBIfam" id="TIGR03715">
    <property type="entry name" value="KxYKxGKxW"/>
    <property type="match status" value="1"/>
</dbReference>
<feature type="compositionally biased region" description="Polar residues" evidence="4">
    <location>
        <begin position="72"/>
        <end position="91"/>
    </location>
</feature>
<feature type="domain" description="MucBP" evidence="6">
    <location>
        <begin position="472"/>
        <end position="535"/>
    </location>
</feature>
<dbReference type="Pfam" id="PF19258">
    <property type="entry name" value="KxYKxGKxW_sig"/>
    <property type="match status" value="1"/>
</dbReference>
<feature type="compositionally biased region" description="Low complexity" evidence="4">
    <location>
        <begin position="163"/>
        <end position="176"/>
    </location>
</feature>
<evidence type="ECO:0000256" key="3">
    <source>
        <dbReference type="ARBA" id="ARBA00022737"/>
    </source>
</evidence>
<feature type="region of interest" description="Disordered" evidence="4">
    <location>
        <begin position="43"/>
        <end position="185"/>
    </location>
</feature>
<dbReference type="Proteomes" id="UP000033491">
    <property type="component" value="Unassembled WGS sequence"/>
</dbReference>
<name>A0A0F3RTU6_9LACO</name>
<sequence>MFNQFNQKEHYKMYKSGKAWIFAGIVTAVLSLGATTQVAQADQVGDGSETSSSESSPQGTTALQQKEVAVTAPSTAEKTQTATGQSESGNVSNSQADDTTTDSSQDSSGTSTKSSSYDTDTHVDADSASRETTKLQAETESLVPATDGSATKTSNVSVNGNLPDTTTEPADPATDPSQSDQTIDQWMPNKRLQQMVLWYLKGTKDPNNPTKTWTSVNDITKQDMLLLTRFSTQSTKTSTYIDGKQSFSLEGLQYATNLTDLDLLNDLDLNGAHWHGDITDVTPLKALSKLQFLQFASNRVTDVTPIAGLKNITDLEISHNEITDFSSLDAAQYTTRLTINEQDITRPILYLHAGQTEATLPIEVKLPKNYGATPLTVNKDSSDPETRYWRWDQYGRTIHLYYQGGTITDQSNGNLTFQIDKTQAPGPDKNMWGYPVTENTYKYFLAAHFDDGDGINIATIYTPYVTAQDAATITVHYQDQLGNTIAADKTLDPGVVGETYTTTAPEIQGYQLITTPKTVSGVYGETPIDITFVYRSLAAQLVTVHYVDDLGNVIAPSQALPDGQIGQTYATSAPTIKGFKLLTTPANATGTYGDKAIDITYIYESLAGMPVTIHYLNESGQTVHPETTLPAGEIGQPYTATAPTIDGYQLISQPTASGTYGKQPVSVTFVYRLITHGGNGDGGTTEPTDPVDPGTPTTPTDPETPVTPTTPDTGSAGDKAQPSTPATPTKRPVIHQGGNAAKVKPMTKPTKRYANRNTGTTNFTKRSVRTLTKTMILREVNATAATATIPATEKTTLPQTNEHPTSAVWGLALLGAAFSWLGLKRKQH</sequence>
<evidence type="ECO:0000256" key="1">
    <source>
        <dbReference type="ARBA" id="ARBA00022614"/>
    </source>
</evidence>
<dbReference type="STRING" id="216463.VC81_02215"/>
<dbReference type="InterPro" id="IPR001611">
    <property type="entry name" value="Leu-rich_rpt"/>
</dbReference>
<keyword evidence="1" id="KW-0433">Leucine-rich repeat</keyword>
<dbReference type="OrthoDB" id="2307220at2"/>
<evidence type="ECO:0000313" key="8">
    <source>
        <dbReference type="Proteomes" id="UP000033491"/>
    </source>
</evidence>
<dbReference type="AlphaFoldDB" id="A0A0F3RTU6"/>